<name>A0A0G2GS68_9PEZI</name>
<accession>A0A0G2GS68</accession>
<reference evidence="3 4" key="1">
    <citation type="submission" date="2015-03" db="EMBL/GenBank/DDBJ databases">
        <authorList>
            <person name="Morales-Cruz A."/>
            <person name="Amrine K.C."/>
            <person name="Cantu D."/>
        </authorList>
    </citation>
    <scope>NUCLEOTIDE SEQUENCE [LARGE SCALE GENOMIC DNA]</scope>
    <source>
        <strain evidence="3">DS831</strain>
    </source>
</reference>
<proteinExistence type="predicted"/>
<dbReference type="AlphaFoldDB" id="A0A0G2GS68"/>
<dbReference type="Pfam" id="PF07426">
    <property type="entry name" value="Dynactin_p22"/>
    <property type="match status" value="1"/>
</dbReference>
<protein>
    <submittedName>
        <fullName evidence="3">Putative nuclear distribution protein</fullName>
    </submittedName>
</protein>
<dbReference type="RefSeq" id="XP_066631224.1">
    <property type="nucleotide sequence ID" value="XM_066778787.1"/>
</dbReference>
<dbReference type="InterPro" id="IPR009991">
    <property type="entry name" value="DCTN3"/>
</dbReference>
<dbReference type="GO" id="GO:0061640">
    <property type="term" value="P:cytoskeleton-dependent cytokinesis"/>
    <property type="evidence" value="ECO:0007669"/>
    <property type="project" value="InterPro"/>
</dbReference>
<evidence type="ECO:0000256" key="1">
    <source>
        <dbReference type="SAM" id="MobiDB-lite"/>
    </source>
</evidence>
<evidence type="ECO:0000313" key="4">
    <source>
        <dbReference type="Proteomes" id="UP000034182"/>
    </source>
</evidence>
<sequence length="209" mass="23309">MAEDLDEILLQTLDMLEWRLRRIEFVLGGNVAAESQQTDAPVASRIQKLESRLSSVAGNSRAINDILQLQSKHADIFAPPEQPARPPPSSMDDPTPEIKLATILTEAPAYPATASQLTSLHDLPLPPTESFTSLVGFSPRIAQLEQTQLAQAHDISDLRKRSGKAVLRWHEVMVLGQGRCWAEWDSRVRESEREVRREEVKIERESGGA</sequence>
<reference evidence="2 5" key="3">
    <citation type="submission" date="2024-02" db="EMBL/GenBank/DDBJ databases">
        <title>De novo assembly and annotation of 12 fungi associated with fruit tree decline syndrome in Ontario, Canada.</title>
        <authorList>
            <person name="Sulman M."/>
            <person name="Ellouze W."/>
            <person name="Ilyukhin E."/>
        </authorList>
    </citation>
    <scope>NUCLEOTIDE SEQUENCE [LARGE SCALE GENOMIC DNA]</scope>
    <source>
        <strain evidence="2 5">FDS-637</strain>
    </source>
</reference>
<organism evidence="3 4">
    <name type="scientific">Diplodia seriata</name>
    <dbReference type="NCBI Taxonomy" id="420778"/>
    <lineage>
        <taxon>Eukaryota</taxon>
        <taxon>Fungi</taxon>
        <taxon>Dikarya</taxon>
        <taxon>Ascomycota</taxon>
        <taxon>Pezizomycotina</taxon>
        <taxon>Dothideomycetes</taxon>
        <taxon>Dothideomycetes incertae sedis</taxon>
        <taxon>Botryosphaeriales</taxon>
        <taxon>Botryosphaeriaceae</taxon>
        <taxon>Diplodia</taxon>
    </lineage>
</organism>
<dbReference type="GO" id="GO:0005869">
    <property type="term" value="C:dynactin complex"/>
    <property type="evidence" value="ECO:0007669"/>
    <property type="project" value="InterPro"/>
</dbReference>
<evidence type="ECO:0000313" key="5">
    <source>
        <dbReference type="Proteomes" id="UP001430584"/>
    </source>
</evidence>
<dbReference type="EMBL" id="JAJVCZ030000007">
    <property type="protein sequence ID" value="KAL0258195.1"/>
    <property type="molecule type" value="Genomic_DNA"/>
</dbReference>
<keyword evidence="5" id="KW-1185">Reference proteome</keyword>
<evidence type="ECO:0000313" key="2">
    <source>
        <dbReference type="EMBL" id="KAL0258195.1"/>
    </source>
</evidence>
<dbReference type="EMBL" id="LAQI01000111">
    <property type="protein sequence ID" value="KKY19640.1"/>
    <property type="molecule type" value="Genomic_DNA"/>
</dbReference>
<gene>
    <name evidence="2" type="ORF">SLS55_007367</name>
    <name evidence="3" type="ORF">UCDDS831_g05299</name>
</gene>
<feature type="compositionally biased region" description="Pro residues" evidence="1">
    <location>
        <begin position="80"/>
        <end position="89"/>
    </location>
</feature>
<evidence type="ECO:0000313" key="3">
    <source>
        <dbReference type="EMBL" id="KKY19640.1"/>
    </source>
</evidence>
<comment type="caution">
    <text evidence="3">The sequence shown here is derived from an EMBL/GenBank/DDBJ whole genome shotgun (WGS) entry which is preliminary data.</text>
</comment>
<reference evidence="3 4" key="2">
    <citation type="submission" date="2015-05" db="EMBL/GenBank/DDBJ databases">
        <title>Distinctive expansion of gene families associated with plant cell wall degradation and secondary metabolism in the genomes of grapevine trunk pathogens.</title>
        <authorList>
            <person name="Lawrence D.P."/>
            <person name="Travadon R."/>
            <person name="Rolshausen P.E."/>
            <person name="Baumgartner K."/>
        </authorList>
    </citation>
    <scope>NUCLEOTIDE SEQUENCE [LARGE SCALE GENOMIC DNA]</scope>
    <source>
        <strain evidence="3">DS831</strain>
    </source>
</reference>
<feature type="region of interest" description="Disordered" evidence="1">
    <location>
        <begin position="77"/>
        <end position="96"/>
    </location>
</feature>
<dbReference type="Proteomes" id="UP001430584">
    <property type="component" value="Unassembled WGS sequence"/>
</dbReference>
<dbReference type="GeneID" id="92011452"/>
<dbReference type="Proteomes" id="UP000034182">
    <property type="component" value="Unassembled WGS sequence"/>
</dbReference>